<sequence>MVSSDGDWNWNLFSCYFSQDVLEHIASIKPHASMSLSDSPGWLWNGGRDFSVKSAYDVRAHSYSSSGDGLWKIIHKFRGLERVKPCLWLVCRGCVLPNGERVRRHITSSATCVACEAIKEDPDHLLWQCYEAKLFRNRRTFDLNNEPSDTVMGSSQRLRDVTRRALDRHGQQ</sequence>
<reference evidence="2 3" key="1">
    <citation type="journal article" date="2024" name="G3 (Bethesda)">
        <title>Genome assembly of Hibiscus sabdariffa L. provides insights into metabolisms of medicinal natural products.</title>
        <authorList>
            <person name="Kim T."/>
        </authorList>
    </citation>
    <scope>NUCLEOTIDE SEQUENCE [LARGE SCALE GENOMIC DNA]</scope>
    <source>
        <strain evidence="2">TK-2024</strain>
        <tissue evidence="2">Old leaves</tissue>
    </source>
</reference>
<evidence type="ECO:0000259" key="1">
    <source>
        <dbReference type="Pfam" id="PF13966"/>
    </source>
</evidence>
<evidence type="ECO:0000313" key="2">
    <source>
        <dbReference type="EMBL" id="KAK9042981.1"/>
    </source>
</evidence>
<dbReference type="EMBL" id="JBBPBN010000003">
    <property type="protein sequence ID" value="KAK9042981.1"/>
    <property type="molecule type" value="Genomic_DNA"/>
</dbReference>
<name>A0ABR2U0D5_9ROSI</name>
<dbReference type="Proteomes" id="UP001396334">
    <property type="component" value="Unassembled WGS sequence"/>
</dbReference>
<organism evidence="2 3">
    <name type="scientific">Hibiscus sabdariffa</name>
    <name type="common">roselle</name>
    <dbReference type="NCBI Taxonomy" id="183260"/>
    <lineage>
        <taxon>Eukaryota</taxon>
        <taxon>Viridiplantae</taxon>
        <taxon>Streptophyta</taxon>
        <taxon>Embryophyta</taxon>
        <taxon>Tracheophyta</taxon>
        <taxon>Spermatophyta</taxon>
        <taxon>Magnoliopsida</taxon>
        <taxon>eudicotyledons</taxon>
        <taxon>Gunneridae</taxon>
        <taxon>Pentapetalae</taxon>
        <taxon>rosids</taxon>
        <taxon>malvids</taxon>
        <taxon>Malvales</taxon>
        <taxon>Malvaceae</taxon>
        <taxon>Malvoideae</taxon>
        <taxon>Hibiscus</taxon>
    </lineage>
</organism>
<dbReference type="Pfam" id="PF13966">
    <property type="entry name" value="zf-RVT"/>
    <property type="match status" value="1"/>
</dbReference>
<gene>
    <name evidence="2" type="ORF">V6N11_071334</name>
</gene>
<keyword evidence="3" id="KW-1185">Reference proteome</keyword>
<evidence type="ECO:0000313" key="3">
    <source>
        <dbReference type="Proteomes" id="UP001396334"/>
    </source>
</evidence>
<protein>
    <recommendedName>
        <fullName evidence="1">Reverse transcriptase zinc-binding domain-containing protein</fullName>
    </recommendedName>
</protein>
<accession>A0ABR2U0D5</accession>
<proteinExistence type="predicted"/>
<dbReference type="InterPro" id="IPR026960">
    <property type="entry name" value="RVT-Znf"/>
</dbReference>
<feature type="domain" description="Reverse transcriptase zinc-binding" evidence="1">
    <location>
        <begin position="50"/>
        <end position="133"/>
    </location>
</feature>
<comment type="caution">
    <text evidence="2">The sequence shown here is derived from an EMBL/GenBank/DDBJ whole genome shotgun (WGS) entry which is preliminary data.</text>
</comment>